<dbReference type="PROSITE" id="PS50048">
    <property type="entry name" value="ZN2_CY6_FUNGAL_2"/>
    <property type="match status" value="1"/>
</dbReference>
<dbReference type="Gene3D" id="4.10.240.10">
    <property type="entry name" value="Zn(2)-C6 fungal-type DNA-binding domain"/>
    <property type="match status" value="1"/>
</dbReference>
<protein>
    <recommendedName>
        <fullName evidence="2">Zn(2)-C6 fungal-type domain-containing protein</fullName>
    </recommendedName>
</protein>
<reference evidence="3 4" key="1">
    <citation type="journal article" date="2016" name="Sci. Rep.">
        <title>Peltaster fructicola genome reveals evolution from an invasive phytopathogen to an ectophytic parasite.</title>
        <authorList>
            <person name="Xu C."/>
            <person name="Chen H."/>
            <person name="Gleason M.L."/>
            <person name="Xu J.R."/>
            <person name="Liu H."/>
            <person name="Zhang R."/>
            <person name="Sun G."/>
        </authorList>
    </citation>
    <scope>NUCLEOTIDE SEQUENCE [LARGE SCALE GENOMIC DNA]</scope>
    <source>
        <strain evidence="3 4">LNHT1506</strain>
    </source>
</reference>
<dbReference type="GO" id="GO:0000981">
    <property type="term" value="F:DNA-binding transcription factor activity, RNA polymerase II-specific"/>
    <property type="evidence" value="ECO:0007669"/>
    <property type="project" value="InterPro"/>
</dbReference>
<accession>A0A6H0XQC4</accession>
<dbReference type="PROSITE" id="PS00463">
    <property type="entry name" value="ZN2_CY6_FUNGAL_1"/>
    <property type="match status" value="1"/>
</dbReference>
<dbReference type="InterPro" id="IPR001138">
    <property type="entry name" value="Zn2Cys6_DnaBD"/>
</dbReference>
<dbReference type="SMART" id="SM00066">
    <property type="entry name" value="GAL4"/>
    <property type="match status" value="1"/>
</dbReference>
<dbReference type="AlphaFoldDB" id="A0A6H0XQC4"/>
<dbReference type="CDD" id="cd00067">
    <property type="entry name" value="GAL4"/>
    <property type="match status" value="1"/>
</dbReference>
<dbReference type="PANTHER" id="PTHR38791">
    <property type="entry name" value="ZN(II)2CYS6 TRANSCRIPTION FACTOR (EUROFUNG)-RELATED-RELATED"/>
    <property type="match status" value="1"/>
</dbReference>
<dbReference type="Pfam" id="PF00172">
    <property type="entry name" value="Zn_clus"/>
    <property type="match status" value="1"/>
</dbReference>
<keyword evidence="4" id="KW-1185">Reference proteome</keyword>
<feature type="domain" description="Zn(2)-C6 fungal-type" evidence="2">
    <location>
        <begin position="9"/>
        <end position="37"/>
    </location>
</feature>
<keyword evidence="1" id="KW-0539">Nucleus</keyword>
<proteinExistence type="predicted"/>
<evidence type="ECO:0000256" key="1">
    <source>
        <dbReference type="ARBA" id="ARBA00023242"/>
    </source>
</evidence>
<gene>
    <name evidence="3" type="ORF">AMS68_002368</name>
</gene>
<dbReference type="InterPro" id="IPR053175">
    <property type="entry name" value="DHMBA_Reg_Transcription_Factor"/>
</dbReference>
<dbReference type="Proteomes" id="UP000503462">
    <property type="component" value="Chromosome 2"/>
</dbReference>
<name>A0A6H0XQC4_9PEZI</name>
<dbReference type="SUPFAM" id="SSF57701">
    <property type="entry name" value="Zn2/Cys6 DNA-binding domain"/>
    <property type="match status" value="1"/>
</dbReference>
<organism evidence="3 4">
    <name type="scientific">Peltaster fructicola</name>
    <dbReference type="NCBI Taxonomy" id="286661"/>
    <lineage>
        <taxon>Eukaryota</taxon>
        <taxon>Fungi</taxon>
        <taxon>Dikarya</taxon>
        <taxon>Ascomycota</taxon>
        <taxon>Pezizomycotina</taxon>
        <taxon>Dothideomycetes</taxon>
        <taxon>Dothideomycetes incertae sedis</taxon>
        <taxon>Peltaster</taxon>
    </lineage>
</organism>
<dbReference type="GO" id="GO:0008270">
    <property type="term" value="F:zinc ion binding"/>
    <property type="evidence" value="ECO:0007669"/>
    <property type="project" value="InterPro"/>
</dbReference>
<dbReference type="OrthoDB" id="5429770at2759"/>
<dbReference type="InterPro" id="IPR036864">
    <property type="entry name" value="Zn2-C6_fun-type_DNA-bd_sf"/>
</dbReference>
<evidence type="ECO:0000313" key="3">
    <source>
        <dbReference type="EMBL" id="QIW96850.1"/>
    </source>
</evidence>
<evidence type="ECO:0000259" key="2">
    <source>
        <dbReference type="PROSITE" id="PS50048"/>
    </source>
</evidence>
<sequence length="500" mass="55747">MVHLKASTGCDKCRERRIKCDEAKPNCQRCVKRGIVCPGYRSFGGVVFVNASKAFAAPRTKSAKRVDNSKSIIRVSSVPQELTLDPRTLSIHFFFQNFVLSPDRDPRLSRGHFDNLLDMYCTASPSSPISLASSVMAACIFQQYHDVKDEPAWQIEHQMQAHAALKKAILDPAESLRDETLMAIVLMDYAARLSSNKASRIASQAHMVGALALADRRSIDSFTSTSSQALLASLRSNVLLYILWNGERDGYRVLKRLPDVHPGNDSLAAALHYLLVKALILDVDAGAALRSNPDLQASEVSHWVIGAANLIVELDDWLERTPLEWKLTIGYDTSRISERWCPELPPLPVIYLLGQWHCIKLGLIKIISNMPSDPQTRHQADIQGRIVFGGLRSLFPHFETQNVTSGGDKSLLTDFMHRAARYAAPIPAASPSVYKSTTPTGQHYLLNLLRWALTHVLTPAWTLQPQSEFESVKQFLLKEKDRIVGSLEGQERSNRLAALF</sequence>
<dbReference type="EMBL" id="CP051140">
    <property type="protein sequence ID" value="QIW96850.1"/>
    <property type="molecule type" value="Genomic_DNA"/>
</dbReference>
<dbReference type="PANTHER" id="PTHR38791:SF13">
    <property type="entry name" value="ZN(2)-C6 FUNGAL-TYPE DOMAIN-CONTAINING PROTEIN"/>
    <property type="match status" value="1"/>
</dbReference>
<evidence type="ECO:0000313" key="4">
    <source>
        <dbReference type="Proteomes" id="UP000503462"/>
    </source>
</evidence>